<proteinExistence type="predicted"/>
<dbReference type="AlphaFoldDB" id="A0AAV4BKB3"/>
<reference evidence="2 3" key="1">
    <citation type="journal article" date="2021" name="Elife">
        <title>Chloroplast acquisition without the gene transfer in kleptoplastic sea slugs, Plakobranchus ocellatus.</title>
        <authorList>
            <person name="Maeda T."/>
            <person name="Takahashi S."/>
            <person name="Yoshida T."/>
            <person name="Shimamura S."/>
            <person name="Takaki Y."/>
            <person name="Nagai Y."/>
            <person name="Toyoda A."/>
            <person name="Suzuki Y."/>
            <person name="Arimoto A."/>
            <person name="Ishii H."/>
            <person name="Satoh N."/>
            <person name="Nishiyama T."/>
            <person name="Hasebe M."/>
            <person name="Maruyama T."/>
            <person name="Minagawa J."/>
            <person name="Obokata J."/>
            <person name="Shigenobu S."/>
        </authorList>
    </citation>
    <scope>NUCLEOTIDE SEQUENCE [LARGE SCALE GENOMIC DNA]</scope>
</reference>
<sequence length="118" mass="13360">MDMLLYFLVWSIPPFCLMYTLKPGLPATAWLAVAPATYLLPHVWQTCLAAKGYRSGFLQSTPAEPTPVDPRTGDTRWWQTNRVTLSPTDGVCASLLNEKKFALHLHHFYTYPADIHLP</sequence>
<keyword evidence="1" id="KW-0732">Signal</keyword>
<gene>
    <name evidence="2" type="ORF">PoB_004526900</name>
</gene>
<dbReference type="EMBL" id="BLXT01004993">
    <property type="protein sequence ID" value="GFO18764.1"/>
    <property type="molecule type" value="Genomic_DNA"/>
</dbReference>
<evidence type="ECO:0000313" key="2">
    <source>
        <dbReference type="EMBL" id="GFO18764.1"/>
    </source>
</evidence>
<organism evidence="2 3">
    <name type="scientific">Plakobranchus ocellatus</name>
    <dbReference type="NCBI Taxonomy" id="259542"/>
    <lineage>
        <taxon>Eukaryota</taxon>
        <taxon>Metazoa</taxon>
        <taxon>Spiralia</taxon>
        <taxon>Lophotrochozoa</taxon>
        <taxon>Mollusca</taxon>
        <taxon>Gastropoda</taxon>
        <taxon>Heterobranchia</taxon>
        <taxon>Euthyneura</taxon>
        <taxon>Panpulmonata</taxon>
        <taxon>Sacoglossa</taxon>
        <taxon>Placobranchoidea</taxon>
        <taxon>Plakobranchidae</taxon>
        <taxon>Plakobranchus</taxon>
    </lineage>
</organism>
<dbReference type="Proteomes" id="UP000735302">
    <property type="component" value="Unassembled WGS sequence"/>
</dbReference>
<keyword evidence="3" id="KW-1185">Reference proteome</keyword>
<evidence type="ECO:0000313" key="3">
    <source>
        <dbReference type="Proteomes" id="UP000735302"/>
    </source>
</evidence>
<evidence type="ECO:0000256" key="1">
    <source>
        <dbReference type="SAM" id="SignalP"/>
    </source>
</evidence>
<accession>A0AAV4BKB3</accession>
<protein>
    <submittedName>
        <fullName evidence="2">Uncharacterized protein</fullName>
    </submittedName>
</protein>
<comment type="caution">
    <text evidence="2">The sequence shown here is derived from an EMBL/GenBank/DDBJ whole genome shotgun (WGS) entry which is preliminary data.</text>
</comment>
<feature type="signal peptide" evidence="1">
    <location>
        <begin position="1"/>
        <end position="18"/>
    </location>
</feature>
<name>A0AAV4BKB3_9GAST</name>
<feature type="chain" id="PRO_5043887241" evidence="1">
    <location>
        <begin position="19"/>
        <end position="118"/>
    </location>
</feature>